<comment type="caution">
    <text evidence="4">The sequence shown here is derived from an EMBL/GenBank/DDBJ whole genome shotgun (WGS) entry which is preliminary data.</text>
</comment>
<dbReference type="Pfam" id="PF02567">
    <property type="entry name" value="PhzC-PhzF"/>
    <property type="match status" value="1"/>
</dbReference>
<dbReference type="PANTHER" id="PTHR13774">
    <property type="entry name" value="PHENAZINE BIOSYNTHESIS PROTEIN"/>
    <property type="match status" value="1"/>
</dbReference>
<sequence length="271" mass="30069">MTKTLPLFIVDVFAEQKFAGNPAGVCPLNEWLPDSVMQSIAAENNQPETAFFVRDETGAADYLLRWFTPTQEIELCGHATLASGYVLFNELAHQSNTIRFRTMRAGILPLERRGDALWLALPTRMPEPLENVPNALLKGLGLLPDDLQIVGNKYFAIYESAEVIAELSPDMRELRKLTEMGVVVTAPGRDADEDFVSRFFAPGMGIDEDPATGSAHCLLVPYWAKRLGKTQFNAMQLSARGARFTCELDGERVWMSGKVQPYLKGEITVAL</sequence>
<keyword evidence="2 4" id="KW-0413">Isomerase</keyword>
<evidence type="ECO:0000256" key="1">
    <source>
        <dbReference type="ARBA" id="ARBA00008270"/>
    </source>
</evidence>
<name>A0A2T5MBW0_9GAMM</name>
<organism evidence="4 5">
    <name type="scientific">Stenotrophobium rhamnosiphilum</name>
    <dbReference type="NCBI Taxonomy" id="2029166"/>
    <lineage>
        <taxon>Bacteria</taxon>
        <taxon>Pseudomonadati</taxon>
        <taxon>Pseudomonadota</taxon>
        <taxon>Gammaproteobacteria</taxon>
        <taxon>Nevskiales</taxon>
        <taxon>Nevskiaceae</taxon>
        <taxon>Stenotrophobium</taxon>
    </lineage>
</organism>
<keyword evidence="5" id="KW-1185">Reference proteome</keyword>
<reference evidence="4 5" key="1">
    <citation type="submission" date="2018-04" db="EMBL/GenBank/DDBJ databases">
        <title>Novel species isolated from glacier.</title>
        <authorList>
            <person name="Liu Q."/>
            <person name="Xin Y.-H."/>
        </authorList>
    </citation>
    <scope>NUCLEOTIDE SEQUENCE [LARGE SCALE GENOMIC DNA]</scope>
    <source>
        <strain evidence="4 5">GT1R17</strain>
    </source>
</reference>
<dbReference type="RefSeq" id="WP_107941387.1">
    <property type="nucleotide sequence ID" value="NZ_QANS01000007.1"/>
</dbReference>
<dbReference type="AlphaFoldDB" id="A0A2T5MBW0"/>
<dbReference type="SUPFAM" id="SSF54506">
    <property type="entry name" value="Diaminopimelate epimerase-like"/>
    <property type="match status" value="1"/>
</dbReference>
<evidence type="ECO:0000256" key="3">
    <source>
        <dbReference type="PIRSR" id="PIRSR016184-1"/>
    </source>
</evidence>
<feature type="active site" evidence="3">
    <location>
        <position position="48"/>
    </location>
</feature>
<dbReference type="OrthoDB" id="9788221at2"/>
<evidence type="ECO:0000313" key="4">
    <source>
        <dbReference type="EMBL" id="PTU30041.1"/>
    </source>
</evidence>
<gene>
    <name evidence="4" type="ORF">CJD38_15955</name>
</gene>
<comment type="similarity">
    <text evidence="1">Belongs to the PhzF family.</text>
</comment>
<evidence type="ECO:0000313" key="5">
    <source>
        <dbReference type="Proteomes" id="UP000244248"/>
    </source>
</evidence>
<accession>A0A2T5MBW0</accession>
<dbReference type="GO" id="GO:0016853">
    <property type="term" value="F:isomerase activity"/>
    <property type="evidence" value="ECO:0007669"/>
    <property type="project" value="UniProtKB-KW"/>
</dbReference>
<dbReference type="InterPro" id="IPR003719">
    <property type="entry name" value="Phenazine_PhzF-like"/>
</dbReference>
<dbReference type="EMBL" id="QANS01000007">
    <property type="protein sequence ID" value="PTU30041.1"/>
    <property type="molecule type" value="Genomic_DNA"/>
</dbReference>
<dbReference type="NCBIfam" id="TIGR00654">
    <property type="entry name" value="PhzF_family"/>
    <property type="match status" value="1"/>
</dbReference>
<proteinExistence type="inferred from homology"/>
<dbReference type="Proteomes" id="UP000244248">
    <property type="component" value="Unassembled WGS sequence"/>
</dbReference>
<evidence type="ECO:0000256" key="2">
    <source>
        <dbReference type="ARBA" id="ARBA00023235"/>
    </source>
</evidence>
<protein>
    <submittedName>
        <fullName evidence="4">Isomerase</fullName>
    </submittedName>
</protein>
<dbReference type="GO" id="GO:0005737">
    <property type="term" value="C:cytoplasm"/>
    <property type="evidence" value="ECO:0007669"/>
    <property type="project" value="TreeGrafter"/>
</dbReference>
<dbReference type="PIRSF" id="PIRSF016184">
    <property type="entry name" value="PhzC_PhzF"/>
    <property type="match status" value="1"/>
</dbReference>
<dbReference type="PANTHER" id="PTHR13774:SF17">
    <property type="entry name" value="PHENAZINE BIOSYNTHESIS-LIKE DOMAIN-CONTAINING PROTEIN"/>
    <property type="match status" value="1"/>
</dbReference>
<dbReference type="Gene3D" id="3.10.310.10">
    <property type="entry name" value="Diaminopimelate Epimerase, Chain A, domain 1"/>
    <property type="match status" value="2"/>
</dbReference>